<dbReference type="Proteomes" id="UP001652583">
    <property type="component" value="Chromosome A3"/>
</dbReference>
<dbReference type="PANTHER" id="PTHR33166">
    <property type="entry name" value="GAG_P30 DOMAIN-CONTAINING PROTEIN"/>
    <property type="match status" value="1"/>
</dbReference>
<organism evidence="8 9">
    <name type="scientific">Acinonyx jubatus</name>
    <name type="common">Cheetah</name>
    <dbReference type="NCBI Taxonomy" id="32536"/>
    <lineage>
        <taxon>Eukaryota</taxon>
        <taxon>Metazoa</taxon>
        <taxon>Chordata</taxon>
        <taxon>Craniata</taxon>
        <taxon>Vertebrata</taxon>
        <taxon>Euteleostomi</taxon>
        <taxon>Mammalia</taxon>
        <taxon>Eutheria</taxon>
        <taxon>Laurasiatheria</taxon>
        <taxon>Carnivora</taxon>
        <taxon>Feliformia</taxon>
        <taxon>Felidae</taxon>
        <taxon>Felinae</taxon>
        <taxon>Acinonyx</taxon>
    </lineage>
</organism>
<dbReference type="InterPro" id="IPR003036">
    <property type="entry name" value="Gag_P30"/>
</dbReference>
<dbReference type="Pfam" id="PF01140">
    <property type="entry name" value="Gag_MA"/>
    <property type="match status" value="1"/>
</dbReference>
<accession>A0ABM3N9Z8</accession>
<dbReference type="InterPro" id="IPR050462">
    <property type="entry name" value="Retroviral_Gag-Pol_poly"/>
</dbReference>
<comment type="subcellular location">
    <subcellularLocation>
        <location evidence="1">Host cell membrane</location>
    </subcellularLocation>
</comment>
<keyword evidence="5" id="KW-0863">Zinc-finger</keyword>
<evidence type="ECO:0000259" key="7">
    <source>
        <dbReference type="PROSITE" id="PS50158"/>
    </source>
</evidence>
<keyword evidence="2" id="KW-1032">Host cell membrane</keyword>
<dbReference type="SUPFAM" id="SSF47836">
    <property type="entry name" value="Retroviral matrix proteins"/>
    <property type="match status" value="1"/>
</dbReference>
<dbReference type="SUPFAM" id="SSF57756">
    <property type="entry name" value="Retrovirus zinc finger-like domains"/>
    <property type="match status" value="1"/>
</dbReference>
<dbReference type="InterPro" id="IPR036875">
    <property type="entry name" value="Znf_CCHC_sf"/>
</dbReference>
<gene>
    <name evidence="9" type="primary">LOC128311161</name>
</gene>
<dbReference type="Gene3D" id="1.10.375.10">
    <property type="entry name" value="Human Immunodeficiency Virus Type 1 Capsid Protein"/>
    <property type="match status" value="1"/>
</dbReference>
<dbReference type="InterPro" id="IPR008919">
    <property type="entry name" value="Retrov_capsid_N"/>
</dbReference>
<evidence type="ECO:0000256" key="4">
    <source>
        <dbReference type="ARBA" id="ARBA00023136"/>
    </source>
</evidence>
<keyword evidence="8" id="KW-1185">Reference proteome</keyword>
<feature type="domain" description="CCHC-type" evidence="7">
    <location>
        <begin position="521"/>
        <end position="536"/>
    </location>
</feature>
<feature type="region of interest" description="Disordered" evidence="6">
    <location>
        <begin position="496"/>
        <end position="515"/>
    </location>
</feature>
<name>A0ABM3N9Z8_ACIJB</name>
<evidence type="ECO:0000256" key="6">
    <source>
        <dbReference type="SAM" id="MobiDB-lite"/>
    </source>
</evidence>
<keyword evidence="3" id="KW-1043">Host membrane</keyword>
<dbReference type="InterPro" id="IPR001878">
    <property type="entry name" value="Znf_CCHC"/>
</dbReference>
<proteinExistence type="predicted"/>
<dbReference type="InterPro" id="IPR000840">
    <property type="entry name" value="G_retro_matrix"/>
</dbReference>
<dbReference type="PROSITE" id="PS50158">
    <property type="entry name" value="ZF_CCHC"/>
    <property type="match status" value="1"/>
</dbReference>
<evidence type="ECO:0000256" key="5">
    <source>
        <dbReference type="PROSITE-ProRule" id="PRU00047"/>
    </source>
</evidence>
<dbReference type="Pfam" id="PF00098">
    <property type="entry name" value="zf-CCHC"/>
    <property type="match status" value="1"/>
</dbReference>
<dbReference type="Pfam" id="PF02093">
    <property type="entry name" value="Gag_p30"/>
    <property type="match status" value="1"/>
</dbReference>
<evidence type="ECO:0000313" key="8">
    <source>
        <dbReference type="Proteomes" id="UP001652583"/>
    </source>
</evidence>
<dbReference type="SMART" id="SM00343">
    <property type="entry name" value="ZnF_C2HC"/>
    <property type="match status" value="1"/>
</dbReference>
<feature type="region of interest" description="Disordered" evidence="6">
    <location>
        <begin position="176"/>
        <end position="229"/>
    </location>
</feature>
<dbReference type="GeneID" id="128311161"/>
<dbReference type="Gene3D" id="4.10.60.10">
    <property type="entry name" value="Zinc finger, CCHC-type"/>
    <property type="match status" value="1"/>
</dbReference>
<evidence type="ECO:0000256" key="2">
    <source>
        <dbReference type="ARBA" id="ARBA00022511"/>
    </source>
</evidence>
<evidence type="ECO:0000313" key="9">
    <source>
        <dbReference type="RefSeq" id="XP_053056250.1"/>
    </source>
</evidence>
<dbReference type="InterPro" id="IPR010999">
    <property type="entry name" value="Retrovr_matrix"/>
</dbReference>
<reference evidence="9" key="1">
    <citation type="submission" date="2025-08" db="UniProtKB">
        <authorList>
            <consortium name="RefSeq"/>
        </authorList>
    </citation>
    <scope>IDENTIFICATION</scope>
    <source>
        <tissue evidence="9">Blood</tissue>
    </source>
</reference>
<evidence type="ECO:0000256" key="1">
    <source>
        <dbReference type="ARBA" id="ARBA00004165"/>
    </source>
</evidence>
<protein>
    <submittedName>
        <fullName evidence="9">Uncharacterized protein LOC128311161</fullName>
    </submittedName>
</protein>
<keyword evidence="4" id="KW-0472">Membrane</keyword>
<evidence type="ECO:0000256" key="3">
    <source>
        <dbReference type="ARBA" id="ARBA00022870"/>
    </source>
</evidence>
<dbReference type="Gene3D" id="1.10.150.180">
    <property type="entry name" value="Gamma-retroviral matrix domain"/>
    <property type="match status" value="1"/>
</dbReference>
<dbReference type="SUPFAM" id="SSF47943">
    <property type="entry name" value="Retrovirus capsid protein, N-terminal core domain"/>
    <property type="match status" value="1"/>
</dbReference>
<dbReference type="InterPro" id="IPR036946">
    <property type="entry name" value="G_retro_matrix_sf"/>
</dbReference>
<dbReference type="RefSeq" id="XP_053056250.1">
    <property type="nucleotide sequence ID" value="XM_053200275.1"/>
</dbReference>
<keyword evidence="5" id="KW-0479">Metal-binding</keyword>
<keyword evidence="5" id="KW-0862">Zinc</keyword>
<sequence length="558" mass="62693">MELEDFLGALCLSVFVFLCFVLWTCWTDVMGQTQTTPLSIMIDHFKDVRGRANNLSVEVQKGRLQFFCSSEWPTFNVGWPPEGTFDLPTIHRVRSIISQPKAGHLDQLPYIIIWQDLVEDPPSWLKPFLTLLPPEPKPILALQETEKRKSLTQPSAPLYPVLQRGTEEELIFPPPYNPSRMPEEHHPPPPGEADAVLRAGGGNAPGGSPPFTRQRAQREQSASADSTILPLRATGPPDAEGNQPHHYWPFATSDLYNWKAQNPKFSEKPAGLIDLLDSVLFTHQPTWDDCQQLLQVLFTTEERERILSGARKLVPGADGNPTTNQAQIDASFPLTQPQWDFNTAEGKERLRVYRQTLMGGLRMATRKPTNLAKVGNVQQGKDESPAAFLERIMEAFCTYTPMDPEAPESKAAVLMAFVNQSAIDIRRKLQKIDRLGEKSLQDLLVVAEKVYNNREPPEDKQARAMAAASSKQTRDLARILLATTADFPEERDRRLRQLADDTRKGKSTTKGGKQRLQKDQCAYCKEIGHWARDCPKRAGGKGSKTDRVKVLELDELSD</sequence>